<dbReference type="Gene3D" id="2.170.130.10">
    <property type="entry name" value="TonB-dependent receptor, plug domain"/>
    <property type="match status" value="1"/>
</dbReference>
<dbReference type="Pfam" id="PF07715">
    <property type="entry name" value="Plug"/>
    <property type="match status" value="1"/>
</dbReference>
<evidence type="ECO:0000256" key="2">
    <source>
        <dbReference type="ARBA" id="ARBA00022448"/>
    </source>
</evidence>
<comment type="caution">
    <text evidence="11">The sequence shown here is derived from an EMBL/GenBank/DDBJ whole genome shotgun (WGS) entry which is preliminary data.</text>
</comment>
<dbReference type="PANTHER" id="PTHR30069">
    <property type="entry name" value="TONB-DEPENDENT OUTER MEMBRANE RECEPTOR"/>
    <property type="match status" value="1"/>
</dbReference>
<dbReference type="InterPro" id="IPR011662">
    <property type="entry name" value="Secretin/TonB_short_N"/>
</dbReference>
<keyword evidence="4 8" id="KW-0812">Transmembrane</keyword>
<keyword evidence="9" id="KW-1133">Transmembrane helix</keyword>
<gene>
    <name evidence="11" type="ORF">ACFQZX_05665</name>
</gene>
<keyword evidence="3 8" id="KW-1134">Transmembrane beta strand</keyword>
<dbReference type="InterPro" id="IPR012910">
    <property type="entry name" value="Plug_dom"/>
</dbReference>
<dbReference type="NCBIfam" id="TIGR04056">
    <property type="entry name" value="OMP_RagA_SusC"/>
    <property type="match status" value="1"/>
</dbReference>
<sequence>MYRIYTIQTGIAGRLLPKLWLIMRLTIIIMIVSFVQVSANSLAQRITINQTNKKLISVLRDVRKQSGYNFVITDDQVDISKPVTLNVSDAGLLEVLDELFRSQPLGYKIDNKTIVVSNKTTALQNGLLSAKSNAVEIRGVVTDEKHEPMPGVTVKHKESGTAVSTNVKGEYSIKLPDAYGTLVFSFLGYQNQEVVVNNQTNINITLNPVASSLNEVVVIGYGTRRKEADLTGAVARVNGDKLQNRPVTGTLDALQGMIPGVSVSRSGGQPGQQGFALAIRGSSSINGNVPLVLIDGIPSDLNLINPEDIQDVTVLKDATAAIYGARAADGVILVTTKRGKRSGAPTVSYGFNLAVKKVGLRKKAATTDHFVRMFNEANKNDGEKQTFSDSTLMKIAANDPGVGPGENRSVESFPMFYQNHDWYGRLFKTAYRPTHNISVSGGGENSSYLISFGDMRDNGNISEGINKSVRDNLRIALQSNITNNLKLELTTAYDYLNTRMPSQLHDAISNGLKMFSYLPEKNPAGNYYGYQGYENPVQELIKGGNETLTNNRWSNNVKLDFEPIKNLVWTGQVGINLERMDNDANYQTNTEYNWDNTPNLLIRNNPNRATFRNSSTVYKNYSTYVNYSKAFGLHELKAMVGASQEKFTQDSRYIQGQDFFSNEIFTLPLSDNRNLRAGDARDWNRDPWALQSYFGRVGYSFAGRYYLEGTLRKDGSSKFSPDKRWSAIYPSISAAWKISEESFFKQLFTNDQVNLFKVRASWGKTGNQDISQLGLFDYVQLINVFGQYPIDGASAARLAALKGLSSPLRTWETIETKNIGLDVALFASKLSLSFDLYRKTNNNMLVSVTYPTTLGAAAPSSNAGTLKGKGWEFNGQWNDKIGDFRYNIGAILNYNTNVVSDLKGNDNYNLGLTQARQGYPLNSYFGFKGTVIRNQAELDAYAAKYAGKGIVPSAQPNGYGGLGIGDVMYEDIDGDGQITVYGDKSKGLSGDAVYLGSQIPKLTYSLTGGFAYKGFDMSFIMQGTGNKYVWRGNGNFGVPLAHFWFQPLDYFYGRTFTPENASAQYPRLSNNETVKNNNYQFSSLWLENTRYLRMKNITVGYTFNNLKVAHLKVRSIRLYVSGQDLFEFAKGTWNGMYDPEETRVPTISDDAGNTDFYENNYPMYRTISVGLNVKF</sequence>
<dbReference type="SUPFAM" id="SSF49464">
    <property type="entry name" value="Carboxypeptidase regulatory domain-like"/>
    <property type="match status" value="1"/>
</dbReference>
<dbReference type="InterPro" id="IPR023996">
    <property type="entry name" value="TonB-dep_OMP_SusC/RagA"/>
</dbReference>
<dbReference type="Pfam" id="PF07660">
    <property type="entry name" value="STN"/>
    <property type="match status" value="1"/>
</dbReference>
<evidence type="ECO:0000256" key="9">
    <source>
        <dbReference type="SAM" id="Phobius"/>
    </source>
</evidence>
<dbReference type="InterPro" id="IPR008969">
    <property type="entry name" value="CarboxyPept-like_regulatory"/>
</dbReference>
<dbReference type="NCBIfam" id="TIGR04057">
    <property type="entry name" value="SusC_RagA_signa"/>
    <property type="match status" value="1"/>
</dbReference>
<dbReference type="InterPro" id="IPR023997">
    <property type="entry name" value="TonB-dep_OMP_SusC/RagA_CS"/>
</dbReference>
<keyword evidence="11" id="KW-0675">Receptor</keyword>
<dbReference type="PANTHER" id="PTHR30069:SF29">
    <property type="entry name" value="HEMOGLOBIN AND HEMOGLOBIN-HAPTOGLOBIN-BINDING PROTEIN 1-RELATED"/>
    <property type="match status" value="1"/>
</dbReference>
<dbReference type="InterPro" id="IPR037066">
    <property type="entry name" value="Plug_dom_sf"/>
</dbReference>
<keyword evidence="12" id="KW-1185">Reference proteome</keyword>
<name>A0ABW3AQK8_9SPHI</name>
<dbReference type="Gene3D" id="2.60.40.1120">
    <property type="entry name" value="Carboxypeptidase-like, regulatory domain"/>
    <property type="match status" value="1"/>
</dbReference>
<evidence type="ECO:0000256" key="3">
    <source>
        <dbReference type="ARBA" id="ARBA00022452"/>
    </source>
</evidence>
<evidence type="ECO:0000256" key="1">
    <source>
        <dbReference type="ARBA" id="ARBA00004571"/>
    </source>
</evidence>
<evidence type="ECO:0000313" key="11">
    <source>
        <dbReference type="EMBL" id="MFD0793095.1"/>
    </source>
</evidence>
<keyword evidence="6 8" id="KW-0472">Membrane</keyword>
<dbReference type="InterPro" id="IPR036942">
    <property type="entry name" value="Beta-barrel_TonB_sf"/>
</dbReference>
<evidence type="ECO:0000256" key="7">
    <source>
        <dbReference type="ARBA" id="ARBA00023237"/>
    </source>
</evidence>
<dbReference type="Pfam" id="PF13715">
    <property type="entry name" value="CarbopepD_reg_2"/>
    <property type="match status" value="1"/>
</dbReference>
<dbReference type="Gene3D" id="2.40.170.20">
    <property type="entry name" value="TonB-dependent receptor, beta-barrel domain"/>
    <property type="match status" value="1"/>
</dbReference>
<reference evidence="12" key="1">
    <citation type="journal article" date="2019" name="Int. J. Syst. Evol. Microbiol.">
        <title>The Global Catalogue of Microorganisms (GCM) 10K type strain sequencing project: providing services to taxonomists for standard genome sequencing and annotation.</title>
        <authorList>
            <consortium name="The Broad Institute Genomics Platform"/>
            <consortium name="The Broad Institute Genome Sequencing Center for Infectious Disease"/>
            <person name="Wu L."/>
            <person name="Ma J."/>
        </authorList>
    </citation>
    <scope>NUCLEOTIDE SEQUENCE [LARGE SCALE GENOMIC DNA]</scope>
    <source>
        <strain evidence="12">CCUG 61484</strain>
    </source>
</reference>
<dbReference type="SMART" id="SM00965">
    <property type="entry name" value="STN"/>
    <property type="match status" value="1"/>
</dbReference>
<keyword evidence="5" id="KW-0732">Signal</keyword>
<evidence type="ECO:0000256" key="4">
    <source>
        <dbReference type="ARBA" id="ARBA00022692"/>
    </source>
</evidence>
<dbReference type="Proteomes" id="UP001597010">
    <property type="component" value="Unassembled WGS sequence"/>
</dbReference>
<comment type="similarity">
    <text evidence="8">Belongs to the TonB-dependent receptor family.</text>
</comment>
<evidence type="ECO:0000256" key="6">
    <source>
        <dbReference type="ARBA" id="ARBA00023136"/>
    </source>
</evidence>
<dbReference type="SUPFAM" id="SSF56935">
    <property type="entry name" value="Porins"/>
    <property type="match status" value="1"/>
</dbReference>
<evidence type="ECO:0000313" key="12">
    <source>
        <dbReference type="Proteomes" id="UP001597010"/>
    </source>
</evidence>
<dbReference type="PROSITE" id="PS52016">
    <property type="entry name" value="TONB_DEPENDENT_REC_3"/>
    <property type="match status" value="1"/>
</dbReference>
<feature type="transmembrane region" description="Helical" evidence="9">
    <location>
        <begin position="21"/>
        <end position="39"/>
    </location>
</feature>
<protein>
    <submittedName>
        <fullName evidence="11">TonB-dependent receptor</fullName>
    </submittedName>
</protein>
<evidence type="ECO:0000256" key="5">
    <source>
        <dbReference type="ARBA" id="ARBA00022729"/>
    </source>
</evidence>
<keyword evidence="2 8" id="KW-0813">Transport</keyword>
<accession>A0ABW3AQK8</accession>
<keyword evidence="7 8" id="KW-0998">Cell outer membrane</keyword>
<organism evidence="11 12">
    <name type="scientific">Mucilaginibacter litoreus</name>
    <dbReference type="NCBI Taxonomy" id="1048221"/>
    <lineage>
        <taxon>Bacteria</taxon>
        <taxon>Pseudomonadati</taxon>
        <taxon>Bacteroidota</taxon>
        <taxon>Sphingobacteriia</taxon>
        <taxon>Sphingobacteriales</taxon>
        <taxon>Sphingobacteriaceae</taxon>
        <taxon>Mucilaginibacter</taxon>
    </lineage>
</organism>
<comment type="subcellular location">
    <subcellularLocation>
        <location evidence="1 8">Cell outer membrane</location>
        <topology evidence="1 8">Multi-pass membrane protein</topology>
    </subcellularLocation>
</comment>
<evidence type="ECO:0000256" key="8">
    <source>
        <dbReference type="PROSITE-ProRule" id="PRU01360"/>
    </source>
</evidence>
<proteinExistence type="inferred from homology"/>
<evidence type="ECO:0000259" key="10">
    <source>
        <dbReference type="SMART" id="SM00965"/>
    </source>
</evidence>
<feature type="domain" description="Secretin/TonB short N-terminal" evidence="10">
    <location>
        <begin position="68"/>
        <end position="119"/>
    </location>
</feature>
<dbReference type="EMBL" id="JBHTHZ010000002">
    <property type="protein sequence ID" value="MFD0793095.1"/>
    <property type="molecule type" value="Genomic_DNA"/>
</dbReference>
<dbReference type="InterPro" id="IPR039426">
    <property type="entry name" value="TonB-dep_rcpt-like"/>
</dbReference>